<evidence type="ECO:0000313" key="2">
    <source>
        <dbReference type="EMBL" id="VDM06532.1"/>
    </source>
</evidence>
<dbReference type="WBParaSite" id="SSLN_0002089001-mRNA-1">
    <property type="protein sequence ID" value="SSLN_0002089001-mRNA-1"/>
    <property type="gene ID" value="SSLN_0002089001"/>
</dbReference>
<reference evidence="2 3" key="2">
    <citation type="submission" date="2018-11" db="EMBL/GenBank/DDBJ databases">
        <authorList>
            <consortium name="Pathogen Informatics"/>
        </authorList>
    </citation>
    <scope>NUCLEOTIDE SEQUENCE [LARGE SCALE GENOMIC DNA]</scope>
    <source>
        <strain evidence="2 3">NST_G2</strain>
    </source>
</reference>
<keyword evidence="1" id="KW-0472">Membrane</keyword>
<name>A0A183TUJ7_SCHSO</name>
<evidence type="ECO:0000256" key="1">
    <source>
        <dbReference type="SAM" id="Phobius"/>
    </source>
</evidence>
<evidence type="ECO:0000313" key="3">
    <source>
        <dbReference type="Proteomes" id="UP000275846"/>
    </source>
</evidence>
<protein>
    <submittedName>
        <fullName evidence="4">Secreted protein</fullName>
    </submittedName>
</protein>
<dbReference type="AlphaFoldDB" id="A0A183TUJ7"/>
<keyword evidence="1" id="KW-0812">Transmembrane</keyword>
<organism evidence="4">
    <name type="scientific">Schistocephalus solidus</name>
    <name type="common">Tapeworm</name>
    <dbReference type="NCBI Taxonomy" id="70667"/>
    <lineage>
        <taxon>Eukaryota</taxon>
        <taxon>Metazoa</taxon>
        <taxon>Spiralia</taxon>
        <taxon>Lophotrochozoa</taxon>
        <taxon>Platyhelminthes</taxon>
        <taxon>Cestoda</taxon>
        <taxon>Eucestoda</taxon>
        <taxon>Diphyllobothriidea</taxon>
        <taxon>Diphyllobothriidae</taxon>
        <taxon>Schistocephalus</taxon>
    </lineage>
</organism>
<keyword evidence="1" id="KW-1133">Transmembrane helix</keyword>
<reference evidence="4" key="1">
    <citation type="submission" date="2016-06" db="UniProtKB">
        <authorList>
            <consortium name="WormBaseParasite"/>
        </authorList>
    </citation>
    <scope>IDENTIFICATION</scope>
</reference>
<evidence type="ECO:0000313" key="4">
    <source>
        <dbReference type="WBParaSite" id="SSLN_0002089001-mRNA-1"/>
    </source>
</evidence>
<gene>
    <name evidence="2" type="ORF">SSLN_LOCUS20146</name>
</gene>
<keyword evidence="3" id="KW-1185">Reference proteome</keyword>
<feature type="transmembrane region" description="Helical" evidence="1">
    <location>
        <begin position="15"/>
        <end position="39"/>
    </location>
</feature>
<sequence length="83" mass="8865">MESTSTLPHALQNDVIYPIYLGLIVSVMVRTATWCLSFCTKSACPRKPQLPPDAAVVVAAAVDMTADALRVLQPPAAPSSQLR</sequence>
<proteinExistence type="predicted"/>
<accession>A0A183TUJ7</accession>
<dbReference type="EMBL" id="UYSU01053154">
    <property type="protein sequence ID" value="VDM06532.1"/>
    <property type="molecule type" value="Genomic_DNA"/>
</dbReference>
<dbReference type="Proteomes" id="UP000275846">
    <property type="component" value="Unassembled WGS sequence"/>
</dbReference>